<proteinExistence type="predicted"/>
<organism evidence="1 2">
    <name type="scientific">Amycolatopsis magusensis</name>
    <dbReference type="NCBI Taxonomy" id="882444"/>
    <lineage>
        <taxon>Bacteria</taxon>
        <taxon>Bacillati</taxon>
        <taxon>Actinomycetota</taxon>
        <taxon>Actinomycetes</taxon>
        <taxon>Pseudonocardiales</taxon>
        <taxon>Pseudonocardiaceae</taxon>
        <taxon>Amycolatopsis</taxon>
    </lineage>
</organism>
<name>A0ABS4PRN1_9PSEU</name>
<keyword evidence="2" id="KW-1185">Reference proteome</keyword>
<gene>
    <name evidence="1" type="ORF">JOM49_003587</name>
</gene>
<comment type="caution">
    <text evidence="1">The sequence shown here is derived from an EMBL/GenBank/DDBJ whole genome shotgun (WGS) entry which is preliminary data.</text>
</comment>
<sequence>MREYEFTRMGGESTFAALVLPEGDRTESAVVLYRRGVRVCEFEVPSEETGELAS</sequence>
<protein>
    <submittedName>
        <fullName evidence="1">Uncharacterized protein</fullName>
    </submittedName>
</protein>
<reference evidence="1 2" key="1">
    <citation type="submission" date="2021-03" db="EMBL/GenBank/DDBJ databases">
        <title>Sequencing the genomes of 1000 actinobacteria strains.</title>
        <authorList>
            <person name="Klenk H.-P."/>
        </authorList>
    </citation>
    <scope>NUCLEOTIDE SEQUENCE [LARGE SCALE GENOMIC DNA]</scope>
    <source>
        <strain evidence="1 2">DSM 45510</strain>
    </source>
</reference>
<dbReference type="Proteomes" id="UP000741013">
    <property type="component" value="Unassembled WGS sequence"/>
</dbReference>
<dbReference type="RefSeq" id="WP_209665407.1">
    <property type="nucleotide sequence ID" value="NZ_JAGGMS010000001.1"/>
</dbReference>
<evidence type="ECO:0000313" key="2">
    <source>
        <dbReference type="Proteomes" id="UP000741013"/>
    </source>
</evidence>
<accession>A0ABS4PRN1</accession>
<dbReference type="EMBL" id="JAGGMS010000001">
    <property type="protein sequence ID" value="MBP2182061.1"/>
    <property type="molecule type" value="Genomic_DNA"/>
</dbReference>
<evidence type="ECO:0000313" key="1">
    <source>
        <dbReference type="EMBL" id="MBP2182061.1"/>
    </source>
</evidence>